<dbReference type="EMBL" id="LAZR01054582">
    <property type="protein sequence ID" value="KKK78238.1"/>
    <property type="molecule type" value="Genomic_DNA"/>
</dbReference>
<comment type="caution">
    <text evidence="1">The sequence shown here is derived from an EMBL/GenBank/DDBJ whole genome shotgun (WGS) entry which is preliminary data.</text>
</comment>
<accession>A0A0F8YA05</accession>
<name>A0A0F8YA05_9ZZZZ</name>
<evidence type="ECO:0000313" key="1">
    <source>
        <dbReference type="EMBL" id="KKK78238.1"/>
    </source>
</evidence>
<sequence>MSVWIKIARDFHWKWIGRQVDNPYPCGRTLGWASPASLLPDEPRFVDVWCVCHIDMERALILWRRKIVQELLERAGQISRAEGLPVRVVDERGREEWSSEGISDRVVPILRELEASRESMELLMMRMNLLRRLSDMGSVPSKGEREQRFEKTDKPVVLGPPVTWMTKTYRPR</sequence>
<proteinExistence type="predicted"/>
<dbReference type="AlphaFoldDB" id="A0A0F8YA05"/>
<reference evidence="1" key="1">
    <citation type="journal article" date="2015" name="Nature">
        <title>Complex archaea that bridge the gap between prokaryotes and eukaryotes.</title>
        <authorList>
            <person name="Spang A."/>
            <person name="Saw J.H."/>
            <person name="Jorgensen S.L."/>
            <person name="Zaremba-Niedzwiedzka K."/>
            <person name="Martijn J."/>
            <person name="Lind A.E."/>
            <person name="van Eijk R."/>
            <person name="Schleper C."/>
            <person name="Guy L."/>
            <person name="Ettema T.J."/>
        </authorList>
    </citation>
    <scope>NUCLEOTIDE SEQUENCE</scope>
</reference>
<organism evidence="1">
    <name type="scientific">marine sediment metagenome</name>
    <dbReference type="NCBI Taxonomy" id="412755"/>
    <lineage>
        <taxon>unclassified sequences</taxon>
        <taxon>metagenomes</taxon>
        <taxon>ecological metagenomes</taxon>
    </lineage>
</organism>
<protein>
    <submittedName>
        <fullName evidence="1">Uncharacterized protein</fullName>
    </submittedName>
</protein>
<gene>
    <name evidence="1" type="ORF">LCGC14_2845570</name>
</gene>